<feature type="non-terminal residue" evidence="2">
    <location>
        <position position="143"/>
    </location>
</feature>
<feature type="region of interest" description="Disordered" evidence="1">
    <location>
        <begin position="20"/>
        <end position="65"/>
    </location>
</feature>
<sequence>MDNWTNCPVQNNKYVNLVYTVTPPADDPPPRSRSPHLKLSRSRNNSRSPSPNTSGPKLSRSIQDLLRNIGRKVVPGKKSPQTSRRTSCLLDVPQDNAVFRTRSKSLDDGKRKAPSDCEATYRIYDEIVKEGALLRRSSVETER</sequence>
<evidence type="ECO:0000256" key="1">
    <source>
        <dbReference type="SAM" id="MobiDB-lite"/>
    </source>
</evidence>
<organism evidence="2">
    <name type="scientific">Clastoptera arizonana</name>
    <name type="common">Arizona spittle bug</name>
    <dbReference type="NCBI Taxonomy" id="38151"/>
    <lineage>
        <taxon>Eukaryota</taxon>
        <taxon>Metazoa</taxon>
        <taxon>Ecdysozoa</taxon>
        <taxon>Arthropoda</taxon>
        <taxon>Hexapoda</taxon>
        <taxon>Insecta</taxon>
        <taxon>Pterygota</taxon>
        <taxon>Neoptera</taxon>
        <taxon>Paraneoptera</taxon>
        <taxon>Hemiptera</taxon>
        <taxon>Auchenorrhyncha</taxon>
        <taxon>Cercopoidea</taxon>
        <taxon>Clastopteridae</taxon>
        <taxon>Clastoptera</taxon>
    </lineage>
</organism>
<proteinExistence type="predicted"/>
<protein>
    <submittedName>
        <fullName evidence="2">Uncharacterized protein</fullName>
    </submittedName>
</protein>
<dbReference type="AlphaFoldDB" id="A0A1B6CQD4"/>
<feature type="compositionally biased region" description="Low complexity" evidence="1">
    <location>
        <begin position="42"/>
        <end position="56"/>
    </location>
</feature>
<name>A0A1B6CQD4_9HEMI</name>
<gene>
    <name evidence="2" type="ORF">g.7</name>
</gene>
<dbReference type="EMBL" id="GEDC01021763">
    <property type="protein sequence ID" value="JAS15535.1"/>
    <property type="molecule type" value="Transcribed_RNA"/>
</dbReference>
<feature type="region of interest" description="Disordered" evidence="1">
    <location>
        <begin position="70"/>
        <end position="89"/>
    </location>
</feature>
<accession>A0A1B6CQD4</accession>
<reference evidence="2" key="1">
    <citation type="submission" date="2015-12" db="EMBL/GenBank/DDBJ databases">
        <title>De novo transcriptome assembly of four potential Pierce s Disease insect vectors from Arizona vineyards.</title>
        <authorList>
            <person name="Tassone E.E."/>
        </authorList>
    </citation>
    <scope>NUCLEOTIDE SEQUENCE</scope>
</reference>
<evidence type="ECO:0000313" key="2">
    <source>
        <dbReference type="EMBL" id="JAS15535.1"/>
    </source>
</evidence>